<dbReference type="AlphaFoldDB" id="A0A6L9MUH9"/>
<sequence>MKNIYAICALAIFASNVAVANTVVGYAEMTRIYQDYIVGDGVSNPKMPKFYLLDTKTNTLLARDKVIGVLGIAPSDVDKVKNFIGDAINLPKSVTVPSSVLKLEADHQYVMFYFNMPEDAYGAVVAYHPTIKEDHAFLVNTVSERSDIQLLLTF</sequence>
<organism evidence="2 3">
    <name type="scientific">Alteromonas hispanica</name>
    <dbReference type="NCBI Taxonomy" id="315421"/>
    <lineage>
        <taxon>Bacteria</taxon>
        <taxon>Pseudomonadati</taxon>
        <taxon>Pseudomonadota</taxon>
        <taxon>Gammaproteobacteria</taxon>
        <taxon>Alteromonadales</taxon>
        <taxon>Alteromonadaceae</taxon>
        <taxon>Alteromonas/Salinimonas group</taxon>
        <taxon>Alteromonas</taxon>
    </lineage>
</organism>
<comment type="caution">
    <text evidence="2">The sequence shown here is derived from an EMBL/GenBank/DDBJ whole genome shotgun (WGS) entry which is preliminary data.</text>
</comment>
<gene>
    <name evidence="2" type="ORF">GTW09_09270</name>
</gene>
<reference evidence="2 3" key="1">
    <citation type="submission" date="2020-01" db="EMBL/GenBank/DDBJ databases">
        <title>Genomes of bacteria type strains.</title>
        <authorList>
            <person name="Chen J."/>
            <person name="Zhu S."/>
            <person name="Yang J."/>
        </authorList>
    </citation>
    <scope>NUCLEOTIDE SEQUENCE [LARGE SCALE GENOMIC DNA]</scope>
    <source>
        <strain evidence="2 3">LMG 22958</strain>
    </source>
</reference>
<dbReference type="Proteomes" id="UP000478837">
    <property type="component" value="Unassembled WGS sequence"/>
</dbReference>
<evidence type="ECO:0000313" key="2">
    <source>
        <dbReference type="EMBL" id="NDW21707.1"/>
    </source>
</evidence>
<proteinExistence type="predicted"/>
<dbReference type="EMBL" id="JAAAWP010000005">
    <property type="protein sequence ID" value="NDW21707.1"/>
    <property type="molecule type" value="Genomic_DNA"/>
</dbReference>
<keyword evidence="3" id="KW-1185">Reference proteome</keyword>
<evidence type="ECO:0000256" key="1">
    <source>
        <dbReference type="SAM" id="SignalP"/>
    </source>
</evidence>
<keyword evidence="1" id="KW-0732">Signal</keyword>
<name>A0A6L9MUH9_9ALTE</name>
<accession>A0A6L9MUH9</accession>
<protein>
    <submittedName>
        <fullName evidence="2">Uncharacterized protein</fullName>
    </submittedName>
</protein>
<feature type="chain" id="PRO_5027003495" evidence="1">
    <location>
        <begin position="21"/>
        <end position="154"/>
    </location>
</feature>
<feature type="signal peptide" evidence="1">
    <location>
        <begin position="1"/>
        <end position="20"/>
    </location>
</feature>
<evidence type="ECO:0000313" key="3">
    <source>
        <dbReference type="Proteomes" id="UP000478837"/>
    </source>
</evidence>
<dbReference type="RefSeq" id="WP_163111664.1">
    <property type="nucleotide sequence ID" value="NZ_JAAAWP010000005.1"/>
</dbReference>